<evidence type="ECO:0000313" key="1">
    <source>
        <dbReference type="EMBL" id="KAJ7037049.1"/>
    </source>
</evidence>
<proteinExistence type="predicted"/>
<protein>
    <submittedName>
        <fullName evidence="1">Uncharacterized protein</fullName>
    </submittedName>
</protein>
<sequence>MPWSDDVSGNVSKQYNAHTNMYVTNLNLPHQKLQQEYFIRFASTSPHASSSEQFVALGEDCVPGAWHEAYDCQLEQEILFEITCG</sequence>
<comment type="caution">
    <text evidence="1">The sequence shown here is derived from an EMBL/GenBank/DDBJ whole genome shotgun (WGS) entry which is preliminary data.</text>
</comment>
<dbReference type="Proteomes" id="UP001218188">
    <property type="component" value="Unassembled WGS sequence"/>
</dbReference>
<keyword evidence="2" id="KW-1185">Reference proteome</keyword>
<dbReference type="EMBL" id="JARJCM010000039">
    <property type="protein sequence ID" value="KAJ7037049.1"/>
    <property type="molecule type" value="Genomic_DNA"/>
</dbReference>
<accession>A0AAD6T0D9</accession>
<reference evidence="1" key="1">
    <citation type="submission" date="2023-03" db="EMBL/GenBank/DDBJ databases">
        <title>Massive genome expansion in bonnet fungi (Mycena s.s.) driven by repeated elements and novel gene families across ecological guilds.</title>
        <authorList>
            <consortium name="Lawrence Berkeley National Laboratory"/>
            <person name="Harder C.B."/>
            <person name="Miyauchi S."/>
            <person name="Viragh M."/>
            <person name="Kuo A."/>
            <person name="Thoen E."/>
            <person name="Andreopoulos B."/>
            <person name="Lu D."/>
            <person name="Skrede I."/>
            <person name="Drula E."/>
            <person name="Henrissat B."/>
            <person name="Morin E."/>
            <person name="Kohler A."/>
            <person name="Barry K."/>
            <person name="LaButti K."/>
            <person name="Morin E."/>
            <person name="Salamov A."/>
            <person name="Lipzen A."/>
            <person name="Mereny Z."/>
            <person name="Hegedus B."/>
            <person name="Baldrian P."/>
            <person name="Stursova M."/>
            <person name="Weitz H."/>
            <person name="Taylor A."/>
            <person name="Grigoriev I.V."/>
            <person name="Nagy L.G."/>
            <person name="Martin F."/>
            <person name="Kauserud H."/>
        </authorList>
    </citation>
    <scope>NUCLEOTIDE SEQUENCE</scope>
    <source>
        <strain evidence="1">CBHHK200</strain>
    </source>
</reference>
<name>A0AAD6T0D9_9AGAR</name>
<evidence type="ECO:0000313" key="2">
    <source>
        <dbReference type="Proteomes" id="UP001218188"/>
    </source>
</evidence>
<dbReference type="AlphaFoldDB" id="A0AAD6T0D9"/>
<gene>
    <name evidence="1" type="ORF">C8F04DRAFT_1257283</name>
</gene>
<organism evidence="1 2">
    <name type="scientific">Mycena alexandri</name>
    <dbReference type="NCBI Taxonomy" id="1745969"/>
    <lineage>
        <taxon>Eukaryota</taxon>
        <taxon>Fungi</taxon>
        <taxon>Dikarya</taxon>
        <taxon>Basidiomycota</taxon>
        <taxon>Agaricomycotina</taxon>
        <taxon>Agaricomycetes</taxon>
        <taxon>Agaricomycetidae</taxon>
        <taxon>Agaricales</taxon>
        <taxon>Marasmiineae</taxon>
        <taxon>Mycenaceae</taxon>
        <taxon>Mycena</taxon>
    </lineage>
</organism>